<sequence>MAFSSHVRGLRARLYNAAANPPKLLYVFFLIVFLELEESVQRAPTIRILENAVCQQHYRTHPISHGIEESMCKTAQIQSKLAHVRGILSFFDALPVILLGSFFGSLADRKGRRLPFALAACGIICQMAWIYFTAYMWDRIPIEVVWVSSAFRLIGGGPNLAIALCLTIASDLSTDDTRSKYFYRVFTASLVTDLVGPPIAYTTLKSSLWLPYLVCGISLLCTFPVLLKMPETLASNVRQHADIEGPVERTGITAYLQFLKDWRILVGVATVFLAQFRNNTIEILLPYTSIRFGLELGETAMLLSVVSAVNIVVFLILLPAATTFLQENIGLSSHLVNMYVARTSSAMLTIGAAILAAAPNVGIVVFALIVYATGFGVRLSILAVLTACVSSTKETARLYTLVATTDAVAHMIASPSLQWVWGRALHIGGRWVVLPFLVLMVSSLLIVHVPKILRLSGHFFPRLYNVMSLDSA</sequence>
<evidence type="ECO:0000256" key="2">
    <source>
        <dbReference type="ARBA" id="ARBA00022692"/>
    </source>
</evidence>
<dbReference type="PANTHER" id="PTHR23507">
    <property type="entry name" value="ZGC:174356"/>
    <property type="match status" value="1"/>
</dbReference>
<dbReference type="GO" id="GO:0022857">
    <property type="term" value="F:transmembrane transporter activity"/>
    <property type="evidence" value="ECO:0007669"/>
    <property type="project" value="InterPro"/>
</dbReference>
<dbReference type="OrthoDB" id="194139at2759"/>
<organism evidence="6 7">
    <name type="scientific">Lojkania enalia</name>
    <dbReference type="NCBI Taxonomy" id="147567"/>
    <lineage>
        <taxon>Eukaryota</taxon>
        <taxon>Fungi</taxon>
        <taxon>Dikarya</taxon>
        <taxon>Ascomycota</taxon>
        <taxon>Pezizomycotina</taxon>
        <taxon>Dothideomycetes</taxon>
        <taxon>Pleosporomycetidae</taxon>
        <taxon>Pleosporales</taxon>
        <taxon>Pleosporales incertae sedis</taxon>
        <taxon>Lojkania</taxon>
    </lineage>
</organism>
<dbReference type="Proteomes" id="UP000800093">
    <property type="component" value="Unassembled WGS sequence"/>
</dbReference>
<evidence type="ECO:0000313" key="7">
    <source>
        <dbReference type="Proteomes" id="UP000800093"/>
    </source>
</evidence>
<keyword evidence="4 5" id="KW-0472">Membrane</keyword>
<feature type="transmembrane region" description="Helical" evidence="5">
    <location>
        <begin position="149"/>
        <end position="169"/>
    </location>
</feature>
<dbReference type="Pfam" id="PF07690">
    <property type="entry name" value="MFS_1"/>
    <property type="match status" value="1"/>
</dbReference>
<feature type="transmembrane region" description="Helical" evidence="5">
    <location>
        <begin position="207"/>
        <end position="227"/>
    </location>
</feature>
<dbReference type="InterPro" id="IPR011701">
    <property type="entry name" value="MFS"/>
</dbReference>
<proteinExistence type="predicted"/>
<dbReference type="EMBL" id="ML986649">
    <property type="protein sequence ID" value="KAF2261848.1"/>
    <property type="molecule type" value="Genomic_DNA"/>
</dbReference>
<protein>
    <submittedName>
        <fullName evidence="6">MFS general substrate transporter</fullName>
    </submittedName>
</protein>
<feature type="transmembrane region" description="Helical" evidence="5">
    <location>
        <begin position="114"/>
        <end position="137"/>
    </location>
</feature>
<keyword evidence="7" id="KW-1185">Reference proteome</keyword>
<evidence type="ECO:0000313" key="6">
    <source>
        <dbReference type="EMBL" id="KAF2261848.1"/>
    </source>
</evidence>
<evidence type="ECO:0000256" key="3">
    <source>
        <dbReference type="ARBA" id="ARBA00022989"/>
    </source>
</evidence>
<dbReference type="SUPFAM" id="SSF103473">
    <property type="entry name" value="MFS general substrate transporter"/>
    <property type="match status" value="1"/>
</dbReference>
<dbReference type="InterPro" id="IPR036259">
    <property type="entry name" value="MFS_trans_sf"/>
</dbReference>
<keyword evidence="3 5" id="KW-1133">Transmembrane helix</keyword>
<dbReference type="GO" id="GO:0016020">
    <property type="term" value="C:membrane"/>
    <property type="evidence" value="ECO:0007669"/>
    <property type="project" value="UniProtKB-SubCell"/>
</dbReference>
<gene>
    <name evidence="6" type="ORF">CC78DRAFT_521128</name>
</gene>
<feature type="transmembrane region" description="Helical" evidence="5">
    <location>
        <begin position="433"/>
        <end position="453"/>
    </location>
</feature>
<reference evidence="7" key="1">
    <citation type="journal article" date="2020" name="Stud. Mycol.">
        <title>101 Dothideomycetes genomes: A test case for predicting lifestyles and emergence of pathogens.</title>
        <authorList>
            <person name="Haridas S."/>
            <person name="Albert R."/>
            <person name="Binder M."/>
            <person name="Bloem J."/>
            <person name="LaButti K."/>
            <person name="Salamov A."/>
            <person name="Andreopoulos B."/>
            <person name="Baker S."/>
            <person name="Barry K."/>
            <person name="Bills G."/>
            <person name="Bluhm B."/>
            <person name="Cannon C."/>
            <person name="Castanera R."/>
            <person name="Culley D."/>
            <person name="Daum C."/>
            <person name="Ezra D."/>
            <person name="Gonzalez J."/>
            <person name="Henrissat B."/>
            <person name="Kuo A."/>
            <person name="Liang C."/>
            <person name="Lipzen A."/>
            <person name="Lutzoni F."/>
            <person name="Magnuson J."/>
            <person name="Mondo S."/>
            <person name="Nolan M."/>
            <person name="Ohm R."/>
            <person name="Pangilinan J."/>
            <person name="Park H.-J."/>
            <person name="Ramirez L."/>
            <person name="Alfaro M."/>
            <person name="Sun H."/>
            <person name="Tritt A."/>
            <person name="Yoshinaga Y."/>
            <person name="Zwiers L.-H."/>
            <person name="Turgeon B."/>
            <person name="Goodwin S."/>
            <person name="Spatafora J."/>
            <person name="Crous P."/>
            <person name="Grigoriev I."/>
        </authorList>
    </citation>
    <scope>NUCLEOTIDE SEQUENCE [LARGE SCALE GENOMIC DNA]</scope>
    <source>
        <strain evidence="7">CBS 304.66</strain>
    </source>
</reference>
<feature type="transmembrane region" description="Helical" evidence="5">
    <location>
        <begin position="12"/>
        <end position="34"/>
    </location>
</feature>
<evidence type="ECO:0000256" key="1">
    <source>
        <dbReference type="ARBA" id="ARBA00004141"/>
    </source>
</evidence>
<dbReference type="PANTHER" id="PTHR23507:SF1">
    <property type="entry name" value="FI18259P1-RELATED"/>
    <property type="match status" value="1"/>
</dbReference>
<evidence type="ECO:0000256" key="4">
    <source>
        <dbReference type="ARBA" id="ARBA00023136"/>
    </source>
</evidence>
<evidence type="ECO:0000256" key="5">
    <source>
        <dbReference type="SAM" id="Phobius"/>
    </source>
</evidence>
<name>A0A9P4K495_9PLEO</name>
<feature type="transmembrane region" description="Helical" evidence="5">
    <location>
        <begin position="87"/>
        <end position="107"/>
    </location>
</feature>
<feature type="transmembrane region" description="Helical" evidence="5">
    <location>
        <begin position="181"/>
        <end position="201"/>
    </location>
</feature>
<dbReference type="Gene3D" id="1.20.1250.20">
    <property type="entry name" value="MFS general substrate transporter like domains"/>
    <property type="match status" value="1"/>
</dbReference>
<dbReference type="AlphaFoldDB" id="A0A9P4K495"/>
<keyword evidence="2 5" id="KW-0812">Transmembrane</keyword>
<accession>A0A9P4K495</accession>
<comment type="caution">
    <text evidence="6">The sequence shown here is derived from an EMBL/GenBank/DDBJ whole genome shotgun (WGS) entry which is preliminary data.</text>
</comment>
<feature type="transmembrane region" description="Helical" evidence="5">
    <location>
        <begin position="300"/>
        <end position="318"/>
    </location>
</feature>
<comment type="subcellular location">
    <subcellularLocation>
        <location evidence="1">Membrane</location>
        <topology evidence="1">Multi-pass membrane protein</topology>
    </subcellularLocation>
</comment>